<evidence type="ECO:0000313" key="3">
    <source>
        <dbReference type="Proteomes" id="UP001162162"/>
    </source>
</evidence>
<proteinExistence type="predicted"/>
<evidence type="ECO:0000259" key="1">
    <source>
        <dbReference type="PROSITE" id="PS50181"/>
    </source>
</evidence>
<comment type="caution">
    <text evidence="2">The sequence shown here is derived from an EMBL/GenBank/DDBJ whole genome shotgun (WGS) entry which is preliminary data.</text>
</comment>
<protein>
    <recommendedName>
        <fullName evidence="1">F-box domain-containing protein</fullName>
    </recommendedName>
</protein>
<sequence length="418" mass="49031">MILPVEIIEKILRKCDGKTLLTARKIDDEWKSMVDYLTQKTRIWEWCCKEEIPKNELIEYLQNYQNEGHDKWLHIYINWISCMAVSGNLIAVGSQEGRLRIFTTNWKTLFCARILAVKITSLTFITGEFNGSDLDLCLVISYNKGLDIFCFDGINKNQLVIQDVKSHSVYKNYICYEKVGGRMTIAKLVNNNGWRELTEIWFSRIYSPSSLSCMKMWEGVCTFLINNEVKIFEYESAEVTPMDIMKKKTRIKFNFPLVDSQNTQILRNDVIIKFMRSASCKNDDDVKCDFIEFFILGKDDKYSKKMQNTMMLSVTYWFFILGKMININVQYLGNIPMLHNLYLFVWEHTHFGGRRGSGLHIPCFMLEIFRYTEYSHKIIVGKHPIICIDVKETPTERKIYVSSKFNIHVISGFLPNIY</sequence>
<gene>
    <name evidence="2" type="ORF">NQ318_023290</name>
</gene>
<dbReference type="InterPro" id="IPR001810">
    <property type="entry name" value="F-box_dom"/>
</dbReference>
<name>A0AAV8X4S4_9CUCU</name>
<dbReference type="Proteomes" id="UP001162162">
    <property type="component" value="Unassembled WGS sequence"/>
</dbReference>
<evidence type="ECO:0000313" key="2">
    <source>
        <dbReference type="EMBL" id="KAJ8933418.1"/>
    </source>
</evidence>
<dbReference type="InterPro" id="IPR036322">
    <property type="entry name" value="WD40_repeat_dom_sf"/>
</dbReference>
<reference evidence="2" key="1">
    <citation type="journal article" date="2023" name="Insect Mol. Biol.">
        <title>Genome sequencing provides insights into the evolution of gene families encoding plant cell wall-degrading enzymes in longhorned beetles.</title>
        <authorList>
            <person name="Shin N.R."/>
            <person name="Okamura Y."/>
            <person name="Kirsch R."/>
            <person name="Pauchet Y."/>
        </authorList>
    </citation>
    <scope>NUCLEOTIDE SEQUENCE</scope>
    <source>
        <strain evidence="2">AMC_N1</strain>
    </source>
</reference>
<dbReference type="AlphaFoldDB" id="A0AAV8X4S4"/>
<dbReference type="PROSITE" id="PS50181">
    <property type="entry name" value="FBOX"/>
    <property type="match status" value="1"/>
</dbReference>
<dbReference type="EMBL" id="JAPWTK010001225">
    <property type="protein sequence ID" value="KAJ8933418.1"/>
    <property type="molecule type" value="Genomic_DNA"/>
</dbReference>
<keyword evidence="3" id="KW-1185">Reference proteome</keyword>
<accession>A0AAV8X4S4</accession>
<dbReference type="SUPFAM" id="SSF50978">
    <property type="entry name" value="WD40 repeat-like"/>
    <property type="match status" value="1"/>
</dbReference>
<feature type="domain" description="F-box" evidence="1">
    <location>
        <begin position="1"/>
        <end position="47"/>
    </location>
</feature>
<organism evidence="2 3">
    <name type="scientific">Aromia moschata</name>
    <dbReference type="NCBI Taxonomy" id="1265417"/>
    <lineage>
        <taxon>Eukaryota</taxon>
        <taxon>Metazoa</taxon>
        <taxon>Ecdysozoa</taxon>
        <taxon>Arthropoda</taxon>
        <taxon>Hexapoda</taxon>
        <taxon>Insecta</taxon>
        <taxon>Pterygota</taxon>
        <taxon>Neoptera</taxon>
        <taxon>Endopterygota</taxon>
        <taxon>Coleoptera</taxon>
        <taxon>Polyphaga</taxon>
        <taxon>Cucujiformia</taxon>
        <taxon>Chrysomeloidea</taxon>
        <taxon>Cerambycidae</taxon>
        <taxon>Cerambycinae</taxon>
        <taxon>Callichromatini</taxon>
        <taxon>Aromia</taxon>
    </lineage>
</organism>